<evidence type="ECO:0000313" key="2">
    <source>
        <dbReference type="EMBL" id="CAI2194672.1"/>
    </source>
</evidence>
<reference evidence="2" key="1">
    <citation type="submission" date="2022-08" db="EMBL/GenBank/DDBJ databases">
        <authorList>
            <person name="Kallberg Y."/>
            <person name="Tangrot J."/>
            <person name="Rosling A."/>
        </authorList>
    </citation>
    <scope>NUCLEOTIDE SEQUENCE</scope>
    <source>
        <strain evidence="2">Wild A</strain>
    </source>
</reference>
<evidence type="ECO:0000256" key="1">
    <source>
        <dbReference type="SAM" id="MobiDB-lite"/>
    </source>
</evidence>
<evidence type="ECO:0000313" key="3">
    <source>
        <dbReference type="Proteomes" id="UP001153678"/>
    </source>
</evidence>
<feature type="non-terminal residue" evidence="2">
    <location>
        <position position="1"/>
    </location>
</feature>
<dbReference type="EMBL" id="CAMKVN010011241">
    <property type="protein sequence ID" value="CAI2194672.1"/>
    <property type="molecule type" value="Genomic_DNA"/>
</dbReference>
<accession>A0A9W4T728</accession>
<feature type="region of interest" description="Disordered" evidence="1">
    <location>
        <begin position="1"/>
        <end position="31"/>
    </location>
</feature>
<name>A0A9W4T728_9GLOM</name>
<sequence>FAKYFVGAKNSGRMRSPPLNQAATGHSGNSRKWPNLVELRFVTN</sequence>
<gene>
    <name evidence="2" type="ORF">FWILDA_LOCUS16694</name>
</gene>
<protein>
    <submittedName>
        <fullName evidence="2">15293_t:CDS:1</fullName>
    </submittedName>
</protein>
<feature type="compositionally biased region" description="Polar residues" evidence="1">
    <location>
        <begin position="18"/>
        <end position="31"/>
    </location>
</feature>
<organism evidence="2 3">
    <name type="scientific">Funneliformis geosporum</name>
    <dbReference type="NCBI Taxonomy" id="1117311"/>
    <lineage>
        <taxon>Eukaryota</taxon>
        <taxon>Fungi</taxon>
        <taxon>Fungi incertae sedis</taxon>
        <taxon>Mucoromycota</taxon>
        <taxon>Glomeromycotina</taxon>
        <taxon>Glomeromycetes</taxon>
        <taxon>Glomerales</taxon>
        <taxon>Glomeraceae</taxon>
        <taxon>Funneliformis</taxon>
    </lineage>
</organism>
<comment type="caution">
    <text evidence="2">The sequence shown here is derived from an EMBL/GenBank/DDBJ whole genome shotgun (WGS) entry which is preliminary data.</text>
</comment>
<dbReference type="Proteomes" id="UP001153678">
    <property type="component" value="Unassembled WGS sequence"/>
</dbReference>
<keyword evidence="3" id="KW-1185">Reference proteome</keyword>
<dbReference type="AlphaFoldDB" id="A0A9W4T728"/>
<proteinExistence type="predicted"/>